<dbReference type="PANTHER" id="PTHR21220">
    <property type="entry name" value="DNA-DEPENDENT METALLOPROTEASE SPRTN"/>
    <property type="match status" value="1"/>
</dbReference>
<evidence type="ECO:0000313" key="6">
    <source>
        <dbReference type="Proteomes" id="UP000050741"/>
    </source>
</evidence>
<dbReference type="GO" id="GO:0031593">
    <property type="term" value="F:polyubiquitin modification-dependent protein binding"/>
    <property type="evidence" value="ECO:0007669"/>
    <property type="project" value="TreeGrafter"/>
</dbReference>
<evidence type="ECO:0000256" key="4">
    <source>
        <dbReference type="SAM" id="Phobius"/>
    </source>
</evidence>
<dbReference type="SUPFAM" id="SSF56024">
    <property type="entry name" value="Phospholipase D/nuclease"/>
    <property type="match status" value="1"/>
</dbReference>
<evidence type="ECO:0000259" key="5">
    <source>
        <dbReference type="SMART" id="SM00731"/>
    </source>
</evidence>
<reference evidence="7" key="2">
    <citation type="submission" date="2016-06" db="UniProtKB">
        <authorList>
            <consortium name="WormBaseParasite"/>
        </authorList>
    </citation>
    <scope>IDENTIFICATION</scope>
</reference>
<feature type="transmembrane region" description="Helical" evidence="4">
    <location>
        <begin position="194"/>
        <end position="214"/>
    </location>
</feature>
<dbReference type="AlphaFoldDB" id="A0A183CFL3"/>
<dbReference type="Gene3D" id="2.30.29.30">
    <property type="entry name" value="Pleckstrin-homology domain (PH domain)/Phosphotyrosine-binding domain (PTB)"/>
    <property type="match status" value="1"/>
</dbReference>
<feature type="region of interest" description="Disordered" evidence="3">
    <location>
        <begin position="317"/>
        <end position="346"/>
    </location>
</feature>
<evidence type="ECO:0000313" key="7">
    <source>
        <dbReference type="WBParaSite" id="GPLIN_001166800"/>
    </source>
</evidence>
<comment type="subcellular location">
    <subcellularLocation>
        <location evidence="1">Nucleus</location>
    </subcellularLocation>
</comment>
<dbReference type="Pfam" id="PF22934">
    <property type="entry name" value="SPRTN_ZBD"/>
    <property type="match status" value="1"/>
</dbReference>
<keyword evidence="4" id="KW-0472">Membrane</keyword>
<evidence type="ECO:0000256" key="1">
    <source>
        <dbReference type="ARBA" id="ARBA00004123"/>
    </source>
</evidence>
<dbReference type="InterPro" id="IPR011993">
    <property type="entry name" value="PH-like_dom_sf"/>
</dbReference>
<keyword evidence="2" id="KW-0539">Nucleus</keyword>
<proteinExistence type="predicted"/>
<reference evidence="6" key="1">
    <citation type="submission" date="2014-05" db="EMBL/GenBank/DDBJ databases">
        <title>The genome and life-stage specific transcriptomes of Globodera pallida elucidate key aspects of plant parasitism by a cyst nematode.</title>
        <authorList>
            <person name="Cotton J.A."/>
            <person name="Lilley C.J."/>
            <person name="Jones L.M."/>
            <person name="Kikuchi T."/>
            <person name="Reid A.J."/>
            <person name="Thorpe P."/>
            <person name="Tsai I.J."/>
            <person name="Beasley H."/>
            <person name="Blok V."/>
            <person name="Cock P.J.A."/>
            <person name="Van den Akker S.E."/>
            <person name="Holroyd N."/>
            <person name="Hunt M."/>
            <person name="Mantelin S."/>
            <person name="Naghra H."/>
            <person name="Pain A."/>
            <person name="Palomares-Rius J.E."/>
            <person name="Zarowiecki M."/>
            <person name="Berriman M."/>
            <person name="Jones J.T."/>
            <person name="Urwin P.E."/>
        </authorList>
    </citation>
    <scope>NUCLEOTIDE SEQUENCE [LARGE SCALE GENOMIC DNA]</scope>
    <source>
        <strain evidence="6">Lindley</strain>
    </source>
</reference>
<protein>
    <submittedName>
        <fullName evidence="7">SprT-like domain-containing protein</fullName>
    </submittedName>
</protein>
<sequence>MSQRPCFVCNSPVPMNLAMLCKCNHVAGHATCVTPFVTRHGRCPVPNCAQPAVESDVLVLCIDPPQPSCFSQNDQRSVREVIGVIRQRLVGHPQNANASENDFEEVANIFDNLTSRHKPSAPPGLDEVVDSGDGWEKLKALVQKASPVVGLAVFGLLCWYTAPLLVSAGCALFENFTSLVIGLAALLRNYFPEIVASGVAFFSAFATRVLWTLFRKMVKIGAFDQGTFTHIQQLQEIVGNLLSSLDSLVICKAHSFHAEVAHYKQHWWRCTGPCKDRPPFFGWVKRAMNRAPSANDLWWTTHQASCSGEFVKVKEPEKKEKAAKTNLKKSPTNRKRSSGTEATQPKIGIFFPGKGYVLGNEAVTTSAFMEAERRNERPEGPSNSQSTSTVDNEAEKPVATKRKRRTKEEIEQEKLNKEVNKLQLHVLSKDPEIDEYNEEGLLPDSTWDELKADDSKTDDELTMSSMPYFPMVPDSMIADDHMQERSQKLEKWLRAVLRIPINREYHETAEFLDVSRYSFINELGGKYKEGKTKKRPGGNKVYIGCKQFCVRWLLPWSKRWLMVKDTYVSYVNPSNEEIRLVLLFDEQFEVNSHELAVSLRPKEMVLSNLQHVLDLRCHSEEDTDDWIDTIKHVLEETGQIWLHKKRYGSSFPQRLNSYCQWFVDAKDCWEKAASLIEMAREEIFIADWWLSPEIFLRRPMAEGNYWRLDYALKRRAEKGIRIFILVYKEMEMALGLKSLYSKKHLQGLHPNIKSQI</sequence>
<dbReference type="GO" id="GO:0003697">
    <property type="term" value="F:single-stranded DNA binding"/>
    <property type="evidence" value="ECO:0007669"/>
    <property type="project" value="InterPro"/>
</dbReference>
<feature type="compositionally biased region" description="Basic and acidic residues" evidence="3">
    <location>
        <begin position="370"/>
        <end position="379"/>
    </location>
</feature>
<dbReference type="GO" id="GO:0006974">
    <property type="term" value="P:DNA damage response"/>
    <property type="evidence" value="ECO:0007669"/>
    <property type="project" value="InterPro"/>
</dbReference>
<evidence type="ECO:0000256" key="2">
    <source>
        <dbReference type="ARBA" id="ARBA00023242"/>
    </source>
</evidence>
<keyword evidence="6" id="KW-1185">Reference proteome</keyword>
<dbReference type="InterPro" id="IPR044245">
    <property type="entry name" value="Spartan"/>
</dbReference>
<dbReference type="SMART" id="SM00731">
    <property type="entry name" value="SprT"/>
    <property type="match status" value="1"/>
</dbReference>
<dbReference type="Proteomes" id="UP000050741">
    <property type="component" value="Unassembled WGS sequence"/>
</dbReference>
<feature type="transmembrane region" description="Helical" evidence="4">
    <location>
        <begin position="148"/>
        <end position="174"/>
    </location>
</feature>
<dbReference type="InterPro" id="IPR006640">
    <property type="entry name" value="SprT-like_domain"/>
</dbReference>
<accession>A0A183CFL3</accession>
<dbReference type="WBParaSite" id="GPLIN_001166800">
    <property type="protein sequence ID" value="GPLIN_001166800"/>
    <property type="gene ID" value="GPLIN_001166800"/>
</dbReference>
<name>A0A183CFL3_GLOPA</name>
<dbReference type="InterPro" id="IPR055220">
    <property type="entry name" value="SPRTN_ZBD"/>
</dbReference>
<evidence type="ECO:0000256" key="3">
    <source>
        <dbReference type="SAM" id="MobiDB-lite"/>
    </source>
</evidence>
<dbReference type="GO" id="GO:0004222">
    <property type="term" value="F:metalloendopeptidase activity"/>
    <property type="evidence" value="ECO:0007669"/>
    <property type="project" value="InterPro"/>
</dbReference>
<feature type="region of interest" description="Disordered" evidence="3">
    <location>
        <begin position="370"/>
        <end position="410"/>
    </location>
</feature>
<dbReference type="GO" id="GO:0005634">
    <property type="term" value="C:nucleus"/>
    <property type="evidence" value="ECO:0007669"/>
    <property type="project" value="UniProtKB-SubCell"/>
</dbReference>
<organism evidence="6 7">
    <name type="scientific">Globodera pallida</name>
    <name type="common">Potato cyst nematode worm</name>
    <name type="synonym">Heterodera pallida</name>
    <dbReference type="NCBI Taxonomy" id="36090"/>
    <lineage>
        <taxon>Eukaryota</taxon>
        <taxon>Metazoa</taxon>
        <taxon>Ecdysozoa</taxon>
        <taxon>Nematoda</taxon>
        <taxon>Chromadorea</taxon>
        <taxon>Rhabditida</taxon>
        <taxon>Tylenchina</taxon>
        <taxon>Tylenchomorpha</taxon>
        <taxon>Tylenchoidea</taxon>
        <taxon>Heteroderidae</taxon>
        <taxon>Heteroderinae</taxon>
        <taxon>Globodera</taxon>
    </lineage>
</organism>
<keyword evidence="4" id="KW-0812">Transmembrane</keyword>
<feature type="domain" description="SprT-like" evidence="5">
    <location>
        <begin position="185"/>
        <end position="313"/>
    </location>
</feature>
<keyword evidence="4" id="KW-1133">Transmembrane helix</keyword>
<feature type="compositionally biased region" description="Polar residues" evidence="3">
    <location>
        <begin position="381"/>
        <end position="391"/>
    </location>
</feature>
<dbReference type="SUPFAM" id="SSF50729">
    <property type="entry name" value="PH domain-like"/>
    <property type="match status" value="1"/>
</dbReference>
<dbReference type="PANTHER" id="PTHR21220:SF0">
    <property type="entry name" value="DNA-DEPENDENT METALLOPROTEASE SPRTN"/>
    <property type="match status" value="1"/>
</dbReference>